<dbReference type="Proteomes" id="UP000176322">
    <property type="component" value="Unassembled WGS sequence"/>
</dbReference>
<dbReference type="PANTHER" id="PTHR32432">
    <property type="entry name" value="CELL DIVISION PROTEIN FTSA-RELATED"/>
    <property type="match status" value="1"/>
</dbReference>
<organism evidence="7 8">
    <name type="scientific">Candidatus Kaiserbacteria bacterium RIFCSPHIGHO2_01_FULL_46_22</name>
    <dbReference type="NCBI Taxonomy" id="1798475"/>
    <lineage>
        <taxon>Bacteria</taxon>
        <taxon>Candidatus Kaiseribacteriota</taxon>
    </lineage>
</organism>
<evidence type="ECO:0000256" key="4">
    <source>
        <dbReference type="ARBA" id="ARBA00023306"/>
    </source>
</evidence>
<dbReference type="PIRSF" id="PIRSF003101">
    <property type="entry name" value="FtsA"/>
    <property type="match status" value="1"/>
</dbReference>
<accession>A0A1F6BXT0</accession>
<comment type="caution">
    <text evidence="7">The sequence shown here is derived from an EMBL/GenBank/DDBJ whole genome shotgun (WGS) entry which is preliminary data.</text>
</comment>
<evidence type="ECO:0000256" key="3">
    <source>
        <dbReference type="ARBA" id="ARBA00023136"/>
    </source>
</evidence>
<dbReference type="SUPFAM" id="SSF53067">
    <property type="entry name" value="Actin-like ATPase domain"/>
    <property type="match status" value="2"/>
</dbReference>
<dbReference type="NCBIfam" id="TIGR01174">
    <property type="entry name" value="ftsA"/>
    <property type="match status" value="1"/>
</dbReference>
<proteinExistence type="inferred from homology"/>
<dbReference type="Pfam" id="PF02491">
    <property type="entry name" value="SHS2_FTSA"/>
    <property type="match status" value="1"/>
</dbReference>
<evidence type="ECO:0000259" key="6">
    <source>
        <dbReference type="SMART" id="SM00842"/>
    </source>
</evidence>
<comment type="similarity">
    <text evidence="5">Belongs to the FtsA/MreB family.</text>
</comment>
<dbReference type="InterPro" id="IPR050696">
    <property type="entry name" value="FtsA/MreB"/>
</dbReference>
<dbReference type="InterPro" id="IPR020823">
    <property type="entry name" value="Cell_div_FtsA"/>
</dbReference>
<sequence length="386" mass="41184">MKERIIVGIDVGTYQVKVVVAKIQSDKAGAPLPIIGTGAAESRGLRNGYVVNAGDVARSVRSAVREAEKATGLPIKRCYLATSSIGVDEIFSHGEIITSRADSEVTEGDIDKVMNDSAERIQEHIPNRKVLHDIPINFTLDGEPVLGRPNGLRGTKLEVDAMFVTVIEQHISDLINAVESAGLIVEDATTAPLASSFVLLSKAQKRAGCVLANIGAETLSIAVFENSLPVSVKIFPVGGSDITNDIALGLKIPLEEAEKVKRGIGGSYSKRKLDDLVTSRLSDMFELIDNHLKRIKRDGLLPAGIILAGGSANLSGIEEVAKQTLRLPARVAALDPGQNGKVRDTSWAVAYGLCVWGASEKEEDSGIGIAKQAKNSILHWLSQFLP</sequence>
<keyword evidence="3 5" id="KW-0472">Membrane</keyword>
<protein>
    <recommendedName>
        <fullName evidence="5">Cell division protein FtsA</fullName>
    </recommendedName>
</protein>
<feature type="domain" description="SHS2" evidence="6">
    <location>
        <begin position="6"/>
        <end position="199"/>
    </location>
</feature>
<dbReference type="EMBL" id="MFKO01000005">
    <property type="protein sequence ID" value="OGG41623.1"/>
    <property type="molecule type" value="Genomic_DNA"/>
</dbReference>
<evidence type="ECO:0000256" key="1">
    <source>
        <dbReference type="ARBA" id="ARBA00022475"/>
    </source>
</evidence>
<name>A0A1F6BXT0_9BACT</name>
<dbReference type="Gene3D" id="3.30.1490.110">
    <property type="match status" value="1"/>
</dbReference>
<keyword evidence="1 5" id="KW-1003">Cell membrane</keyword>
<evidence type="ECO:0000313" key="7">
    <source>
        <dbReference type="EMBL" id="OGG41623.1"/>
    </source>
</evidence>
<dbReference type="GO" id="GO:0043093">
    <property type="term" value="P:FtsZ-dependent cytokinesis"/>
    <property type="evidence" value="ECO:0007669"/>
    <property type="project" value="UniProtKB-UniRule"/>
</dbReference>
<keyword evidence="2 5" id="KW-0132">Cell division</keyword>
<keyword evidence="4 5" id="KW-0131">Cell cycle</keyword>
<dbReference type="PANTHER" id="PTHR32432:SF4">
    <property type="entry name" value="CELL DIVISION PROTEIN FTSA"/>
    <property type="match status" value="1"/>
</dbReference>
<dbReference type="GO" id="GO:0009898">
    <property type="term" value="C:cytoplasmic side of plasma membrane"/>
    <property type="evidence" value="ECO:0007669"/>
    <property type="project" value="UniProtKB-UniRule"/>
</dbReference>
<dbReference type="SMART" id="SM00842">
    <property type="entry name" value="FtsA"/>
    <property type="match status" value="1"/>
</dbReference>
<evidence type="ECO:0000313" key="8">
    <source>
        <dbReference type="Proteomes" id="UP000176322"/>
    </source>
</evidence>
<dbReference type="HAMAP" id="MF_02033">
    <property type="entry name" value="FtsA"/>
    <property type="match status" value="1"/>
</dbReference>
<reference evidence="7 8" key="1">
    <citation type="journal article" date="2016" name="Nat. Commun.">
        <title>Thousands of microbial genomes shed light on interconnected biogeochemical processes in an aquifer system.</title>
        <authorList>
            <person name="Anantharaman K."/>
            <person name="Brown C.T."/>
            <person name="Hug L.A."/>
            <person name="Sharon I."/>
            <person name="Castelle C.J."/>
            <person name="Probst A.J."/>
            <person name="Thomas B.C."/>
            <person name="Singh A."/>
            <person name="Wilkins M.J."/>
            <person name="Karaoz U."/>
            <person name="Brodie E.L."/>
            <person name="Williams K.H."/>
            <person name="Hubbard S.S."/>
            <person name="Banfield J.F."/>
        </authorList>
    </citation>
    <scope>NUCLEOTIDE SEQUENCE [LARGE SCALE GENOMIC DNA]</scope>
</reference>
<dbReference type="InterPro" id="IPR043129">
    <property type="entry name" value="ATPase_NBD"/>
</dbReference>
<evidence type="ECO:0000256" key="5">
    <source>
        <dbReference type="HAMAP-Rule" id="MF_02033"/>
    </source>
</evidence>
<comment type="subcellular location">
    <subcellularLocation>
        <location evidence="5">Cell membrane</location>
        <topology evidence="5">Peripheral membrane protein</topology>
        <orientation evidence="5">Cytoplasmic side</orientation>
    </subcellularLocation>
    <text evidence="5">Localizes to the Z ring in an FtsZ-dependent manner. Targeted to the membrane through a conserved C-terminal amphipathic helix.</text>
</comment>
<dbReference type="STRING" id="1798475.A2837_00545"/>
<dbReference type="Gene3D" id="3.30.420.40">
    <property type="match status" value="3"/>
</dbReference>
<gene>
    <name evidence="5" type="primary">ftsA</name>
    <name evidence="7" type="ORF">A2837_00545</name>
</gene>
<comment type="function">
    <text evidence="5">Cell division protein that is involved in the assembly of the Z ring. May serve as a membrane anchor for the Z ring.</text>
</comment>
<dbReference type="GO" id="GO:0032153">
    <property type="term" value="C:cell division site"/>
    <property type="evidence" value="ECO:0007669"/>
    <property type="project" value="UniProtKB-UniRule"/>
</dbReference>
<comment type="subunit">
    <text evidence="5">Self-interacts. Interacts with FtsZ.</text>
</comment>
<dbReference type="AlphaFoldDB" id="A0A1F6BXT0"/>
<dbReference type="Pfam" id="PF14450">
    <property type="entry name" value="FtsA"/>
    <property type="match status" value="1"/>
</dbReference>
<evidence type="ECO:0000256" key="2">
    <source>
        <dbReference type="ARBA" id="ARBA00022618"/>
    </source>
</evidence>
<dbReference type="InterPro" id="IPR003494">
    <property type="entry name" value="SHS2_FtsA"/>
</dbReference>